<feature type="domain" description="SAM" evidence="1">
    <location>
        <begin position="223"/>
        <end position="269"/>
    </location>
</feature>
<dbReference type="AlphaFoldDB" id="A0AAE0RRI6"/>
<dbReference type="PANTHER" id="PTHR14454:SF11">
    <property type="entry name" value="SERRANO, ISOFORM F"/>
    <property type="match status" value="1"/>
</dbReference>
<evidence type="ECO:0000313" key="3">
    <source>
        <dbReference type="Proteomes" id="UP001195483"/>
    </source>
</evidence>
<proteinExistence type="predicted"/>
<keyword evidence="3" id="KW-1185">Reference proteome</keyword>
<organism evidence="2 3">
    <name type="scientific">Potamilus streckersoni</name>
    <dbReference type="NCBI Taxonomy" id="2493646"/>
    <lineage>
        <taxon>Eukaryota</taxon>
        <taxon>Metazoa</taxon>
        <taxon>Spiralia</taxon>
        <taxon>Lophotrochozoa</taxon>
        <taxon>Mollusca</taxon>
        <taxon>Bivalvia</taxon>
        <taxon>Autobranchia</taxon>
        <taxon>Heteroconchia</taxon>
        <taxon>Palaeoheterodonta</taxon>
        <taxon>Unionida</taxon>
        <taxon>Unionoidea</taxon>
        <taxon>Unionidae</taxon>
        <taxon>Ambleminae</taxon>
        <taxon>Lampsilini</taxon>
        <taxon>Potamilus</taxon>
    </lineage>
</organism>
<dbReference type="PROSITE" id="PS50105">
    <property type="entry name" value="SAM_DOMAIN"/>
    <property type="match status" value="1"/>
</dbReference>
<reference evidence="2" key="3">
    <citation type="submission" date="2023-05" db="EMBL/GenBank/DDBJ databases">
        <authorList>
            <person name="Smith C.H."/>
        </authorList>
    </citation>
    <scope>NUCLEOTIDE SEQUENCE</scope>
    <source>
        <strain evidence="2">CHS0354</strain>
        <tissue evidence="2">Mantle</tissue>
    </source>
</reference>
<dbReference type="PANTHER" id="PTHR14454">
    <property type="entry name" value="GRB2-ASSOCIATED AND REGULATOR OF MAPK PROTEIN FAMILY MEMBER"/>
    <property type="match status" value="1"/>
</dbReference>
<dbReference type="Pfam" id="PF07647">
    <property type="entry name" value="SAM_2"/>
    <property type="match status" value="1"/>
</dbReference>
<dbReference type="SUPFAM" id="SSF47769">
    <property type="entry name" value="SAM/Pointed domain"/>
    <property type="match status" value="1"/>
</dbReference>
<evidence type="ECO:0000313" key="2">
    <source>
        <dbReference type="EMBL" id="KAK3578195.1"/>
    </source>
</evidence>
<protein>
    <recommendedName>
        <fullName evidence="1">SAM domain-containing protein</fullName>
    </recommendedName>
</protein>
<dbReference type="EMBL" id="JAEAOA010000944">
    <property type="protein sequence ID" value="KAK3578195.1"/>
    <property type="molecule type" value="Genomic_DNA"/>
</dbReference>
<dbReference type="Gene3D" id="1.10.150.50">
    <property type="entry name" value="Transcription Factor, Ets-1"/>
    <property type="match status" value="1"/>
</dbReference>
<dbReference type="CDD" id="cd09487">
    <property type="entry name" value="SAM_superfamily"/>
    <property type="match status" value="1"/>
</dbReference>
<dbReference type="InterPro" id="IPR001660">
    <property type="entry name" value="SAM"/>
</dbReference>
<name>A0AAE0RRI6_9BIVA</name>
<reference evidence="2" key="1">
    <citation type="journal article" date="2021" name="Genome Biol. Evol.">
        <title>A High-Quality Reference Genome for a Parasitic Bivalve with Doubly Uniparental Inheritance (Bivalvia: Unionida).</title>
        <authorList>
            <person name="Smith C.H."/>
        </authorList>
    </citation>
    <scope>NUCLEOTIDE SEQUENCE</scope>
    <source>
        <strain evidence="2">CHS0354</strain>
    </source>
</reference>
<accession>A0AAE0RRI6</accession>
<reference evidence="2" key="2">
    <citation type="journal article" date="2021" name="Genome Biol. Evol.">
        <title>Developing a high-quality reference genome for a parasitic bivalve with doubly uniparental inheritance (Bivalvia: Unionida).</title>
        <authorList>
            <person name="Smith C.H."/>
        </authorList>
    </citation>
    <scope>NUCLEOTIDE SEQUENCE</scope>
    <source>
        <strain evidence="2">CHS0354</strain>
        <tissue evidence="2">Mantle</tissue>
    </source>
</reference>
<evidence type="ECO:0000259" key="1">
    <source>
        <dbReference type="PROSITE" id="PS50105"/>
    </source>
</evidence>
<dbReference type="InterPro" id="IPR052281">
    <property type="entry name" value="GAREM"/>
</dbReference>
<gene>
    <name evidence="2" type="ORF">CHS0354_015246</name>
</gene>
<dbReference type="Proteomes" id="UP001195483">
    <property type="component" value="Unassembled WGS sequence"/>
</dbReference>
<sequence length="287" mass="32465">MPMDTLKIGRFIQINETFKQIHIKDHIRPFHLSKPAVKNPVDQVFHPGENQCFELKSKFAEFTILERSLDTGSGGAMSVYAPLVTLREVLPEFEEEAPPVPQRKMSTKKAQEGNDDHYAKLDPYSQLSSLVDISRRSQNTAPITAQALMSNEKKKPNNLNTIPQAVVRPLNLTDYSKRPLPPKPTQGQYQDSHQQGSACEPIRSMLTISTRNLTEHKFDVRDMTMSEVASALIKLKLEKYTSSFKSALVDGMILSKLKEDDLQKDFGFTRIEAIRLKAFVETGHIPK</sequence>
<dbReference type="InterPro" id="IPR013761">
    <property type="entry name" value="SAM/pointed_sf"/>
</dbReference>
<comment type="caution">
    <text evidence="2">The sequence shown here is derived from an EMBL/GenBank/DDBJ whole genome shotgun (WGS) entry which is preliminary data.</text>
</comment>